<dbReference type="EMBL" id="CAFAAG010000063">
    <property type="protein sequence ID" value="CAB4794566.1"/>
    <property type="molecule type" value="Genomic_DNA"/>
</dbReference>
<dbReference type="AlphaFoldDB" id="A0A6J6XH86"/>
<proteinExistence type="predicted"/>
<name>A0A6J6XH86_9ZZZZ</name>
<accession>A0A6J6XH86</accession>
<reference evidence="1" key="1">
    <citation type="submission" date="2020-05" db="EMBL/GenBank/DDBJ databases">
        <authorList>
            <person name="Chiriac C."/>
            <person name="Salcher M."/>
            <person name="Ghai R."/>
            <person name="Kavagutti S V."/>
        </authorList>
    </citation>
    <scope>NUCLEOTIDE SEQUENCE</scope>
</reference>
<sequence>MTSITANAVVPAGLILPGESKGLDTATPGIWATWVNNSVMDDLISSDVTPLGEVNTICPLKPARSGLFAVRSSRTSLDSLLGSSNCVAKFGPTEFEIAPKAMTSSNQNPIISRRRRTEKRARRINMRGILSGGIMQAGLAYEQVEC</sequence>
<organism evidence="1">
    <name type="scientific">freshwater metagenome</name>
    <dbReference type="NCBI Taxonomy" id="449393"/>
    <lineage>
        <taxon>unclassified sequences</taxon>
        <taxon>metagenomes</taxon>
        <taxon>ecological metagenomes</taxon>
    </lineage>
</organism>
<gene>
    <name evidence="1" type="ORF">UFOPK2975_00881</name>
</gene>
<protein>
    <submittedName>
        <fullName evidence="1">Unannotated protein</fullName>
    </submittedName>
</protein>
<evidence type="ECO:0000313" key="1">
    <source>
        <dbReference type="EMBL" id="CAB4794566.1"/>
    </source>
</evidence>